<feature type="transmembrane region" description="Helical" evidence="9">
    <location>
        <begin position="72"/>
        <end position="97"/>
    </location>
</feature>
<feature type="transmembrane region" description="Helical" evidence="9">
    <location>
        <begin position="183"/>
        <end position="201"/>
    </location>
</feature>
<evidence type="ECO:0000256" key="1">
    <source>
        <dbReference type="ARBA" id="ARBA00004141"/>
    </source>
</evidence>
<feature type="transmembrane region" description="Helical" evidence="9">
    <location>
        <begin position="118"/>
        <end position="137"/>
    </location>
</feature>
<feature type="transmembrane region" description="Helical" evidence="9">
    <location>
        <begin position="268"/>
        <end position="290"/>
    </location>
</feature>
<keyword evidence="5 9" id="KW-1133">Transmembrane helix</keyword>
<feature type="transmembrane region" description="Helical" evidence="9">
    <location>
        <begin position="236"/>
        <end position="256"/>
    </location>
</feature>
<feature type="transmembrane region" description="Helical" evidence="9">
    <location>
        <begin position="310"/>
        <end position="339"/>
    </location>
</feature>
<sequence length="489" mass="52755">MTAFVFGFILLLSLGIALSSRGKKKKMNVEEYLVGGRAFSGILLFFLAVGEIYSIGTMIGFPGGIYAKGPSYGLWFLGYILLAYPVGYFIAPLLWRAGKKYGAMTLPDLFKGHYSNRGLELVVALSALLFLIPWGQLQFEGLIVALSSLGFNLSPTAAVIIAGCIAFLYISVSGVKAPAMISILKDILMFLAIVIAGIAVIREANGVSHLFSMAKEQGASVTIDQPEHLVFSLTTIFFQALALYCMPLITAVIFTGKSEGTIKKTQRFMPLYMLMYPFLILSSYFALVHIPNLQNPNQAFIATVMSILPSWAVGLVAAGAALSGLLVLAITSLTVGGLVSRNLMPAVPEKSQRKWVQTIVILYLLSSMALTLLAPSLMLNLINTAYYGYGQFLPGLLAIFFSRTIKPVGIAAGLITGNVFALSMHVSEINLFNINTGLIALILNFVVTYIVSMVMKKQSAGKEPVARKSNDPKSETKEELEGTPPVAAK</sequence>
<evidence type="ECO:0000256" key="8">
    <source>
        <dbReference type="SAM" id="MobiDB-lite"/>
    </source>
</evidence>
<dbReference type="AlphaFoldDB" id="A0A1B9B8D8"/>
<accession>A0A1B9B8D8</accession>
<evidence type="ECO:0000256" key="2">
    <source>
        <dbReference type="ARBA" id="ARBA00006434"/>
    </source>
</evidence>
<feature type="transmembrane region" description="Helical" evidence="9">
    <location>
        <begin position="360"/>
        <end position="378"/>
    </location>
</feature>
<dbReference type="PANTHER" id="PTHR48086:SF8">
    <property type="entry name" value="MONOCARBOXYLIC ACID PERMEASE"/>
    <property type="match status" value="1"/>
</dbReference>
<dbReference type="EMBL" id="MAYT01000001">
    <property type="protein sequence ID" value="OCA92348.1"/>
    <property type="molecule type" value="Genomic_DNA"/>
</dbReference>
<dbReference type="PROSITE" id="PS50283">
    <property type="entry name" value="NA_SOLUT_SYMP_3"/>
    <property type="match status" value="1"/>
</dbReference>
<dbReference type="GO" id="GO:0022857">
    <property type="term" value="F:transmembrane transporter activity"/>
    <property type="evidence" value="ECO:0007669"/>
    <property type="project" value="InterPro"/>
</dbReference>
<dbReference type="RefSeq" id="WP_065408865.1">
    <property type="nucleotide sequence ID" value="NZ_MAYT01000001.1"/>
</dbReference>
<feature type="transmembrane region" description="Helical" evidence="9">
    <location>
        <begin position="149"/>
        <end position="171"/>
    </location>
</feature>
<dbReference type="InterPro" id="IPR050277">
    <property type="entry name" value="Sodium:Solute_Symporter"/>
</dbReference>
<dbReference type="GO" id="GO:0005886">
    <property type="term" value="C:plasma membrane"/>
    <property type="evidence" value="ECO:0007669"/>
    <property type="project" value="TreeGrafter"/>
</dbReference>
<keyword evidence="4 9" id="KW-0812">Transmembrane</keyword>
<comment type="subcellular location">
    <subcellularLocation>
        <location evidence="1">Membrane</location>
        <topology evidence="1">Multi-pass membrane protein</topology>
    </subcellularLocation>
</comment>
<evidence type="ECO:0000256" key="9">
    <source>
        <dbReference type="SAM" id="Phobius"/>
    </source>
</evidence>
<keyword evidence="3" id="KW-0813">Transport</keyword>
<keyword evidence="6 9" id="KW-0472">Membrane</keyword>
<comment type="caution">
    <text evidence="10">The sequence shown here is derived from an EMBL/GenBank/DDBJ whole genome shotgun (WGS) entry which is preliminary data.</text>
</comment>
<dbReference type="Proteomes" id="UP000092578">
    <property type="component" value="Unassembled WGS sequence"/>
</dbReference>
<evidence type="ECO:0000256" key="4">
    <source>
        <dbReference type="ARBA" id="ARBA00022692"/>
    </source>
</evidence>
<dbReference type="Pfam" id="PF00474">
    <property type="entry name" value="SSF"/>
    <property type="match status" value="1"/>
</dbReference>
<keyword evidence="11" id="KW-1185">Reference proteome</keyword>
<reference evidence="11" key="1">
    <citation type="submission" date="2016-05" db="EMBL/GenBank/DDBJ databases">
        <authorList>
            <person name="Liu B."/>
            <person name="Wang J."/>
            <person name="Zhu Y."/>
            <person name="Liu G."/>
            <person name="Chen Q."/>
            <person name="Chen Z."/>
            <person name="Lan J."/>
            <person name="Che J."/>
            <person name="Ge C."/>
            <person name="Shi H."/>
            <person name="Pan Z."/>
            <person name="Liu X."/>
        </authorList>
    </citation>
    <scope>NUCLEOTIDE SEQUENCE [LARGE SCALE GENOMIC DNA]</scope>
    <source>
        <strain evidence="11">FJAT-27215</strain>
    </source>
</reference>
<evidence type="ECO:0000313" key="10">
    <source>
        <dbReference type="EMBL" id="OCA92348.1"/>
    </source>
</evidence>
<feature type="transmembrane region" description="Helical" evidence="9">
    <location>
        <begin position="432"/>
        <end position="452"/>
    </location>
</feature>
<evidence type="ECO:0000256" key="6">
    <source>
        <dbReference type="ARBA" id="ARBA00023136"/>
    </source>
</evidence>
<evidence type="ECO:0000256" key="7">
    <source>
        <dbReference type="RuleBase" id="RU362091"/>
    </source>
</evidence>
<dbReference type="InterPro" id="IPR001734">
    <property type="entry name" value="Na/solute_symporter"/>
</dbReference>
<evidence type="ECO:0000256" key="5">
    <source>
        <dbReference type="ARBA" id="ARBA00022989"/>
    </source>
</evidence>
<evidence type="ECO:0000313" key="11">
    <source>
        <dbReference type="Proteomes" id="UP000092578"/>
    </source>
</evidence>
<feature type="transmembrane region" description="Helical" evidence="9">
    <location>
        <begin position="408"/>
        <end position="426"/>
    </location>
</feature>
<feature type="compositionally biased region" description="Basic and acidic residues" evidence="8">
    <location>
        <begin position="464"/>
        <end position="480"/>
    </location>
</feature>
<dbReference type="PANTHER" id="PTHR48086">
    <property type="entry name" value="SODIUM/PROLINE SYMPORTER-RELATED"/>
    <property type="match status" value="1"/>
</dbReference>
<dbReference type="InterPro" id="IPR038377">
    <property type="entry name" value="Na/Glc_symporter_sf"/>
</dbReference>
<organism evidence="10 11">
    <name type="scientific">Pseudobacillus wudalianchiensis</name>
    <dbReference type="NCBI Taxonomy" id="1743143"/>
    <lineage>
        <taxon>Bacteria</taxon>
        <taxon>Bacillati</taxon>
        <taxon>Bacillota</taxon>
        <taxon>Bacilli</taxon>
        <taxon>Bacillales</taxon>
        <taxon>Bacillaceae</taxon>
        <taxon>Pseudobacillus</taxon>
    </lineage>
</organism>
<protein>
    <submittedName>
        <fullName evidence="10">Sodium:solute symporter</fullName>
    </submittedName>
</protein>
<feature type="region of interest" description="Disordered" evidence="8">
    <location>
        <begin position="458"/>
        <end position="489"/>
    </location>
</feature>
<dbReference type="CDD" id="cd10322">
    <property type="entry name" value="SLC5sbd"/>
    <property type="match status" value="1"/>
</dbReference>
<proteinExistence type="inferred from homology"/>
<comment type="similarity">
    <text evidence="2 7">Belongs to the sodium:solute symporter (SSF) (TC 2.A.21) family.</text>
</comment>
<evidence type="ECO:0000256" key="3">
    <source>
        <dbReference type="ARBA" id="ARBA00022448"/>
    </source>
</evidence>
<gene>
    <name evidence="10" type="ORF">A8F95_01115</name>
</gene>
<dbReference type="Gene3D" id="1.20.1730.10">
    <property type="entry name" value="Sodium/glucose cotransporter"/>
    <property type="match status" value="1"/>
</dbReference>
<name>A0A1B9B8D8_9BACI</name>